<gene>
    <name evidence="2" type="ORF">HPB51_014145</name>
</gene>
<feature type="region of interest" description="Disordered" evidence="1">
    <location>
        <begin position="230"/>
        <end position="340"/>
    </location>
</feature>
<reference evidence="2" key="1">
    <citation type="journal article" date="2020" name="Cell">
        <title>Large-Scale Comparative Analyses of Tick Genomes Elucidate Their Genetic Diversity and Vector Capacities.</title>
        <authorList>
            <consortium name="Tick Genome and Microbiome Consortium (TIGMIC)"/>
            <person name="Jia N."/>
            <person name="Wang J."/>
            <person name="Shi W."/>
            <person name="Du L."/>
            <person name="Sun Y."/>
            <person name="Zhan W."/>
            <person name="Jiang J.F."/>
            <person name="Wang Q."/>
            <person name="Zhang B."/>
            <person name="Ji P."/>
            <person name="Bell-Sakyi L."/>
            <person name="Cui X.M."/>
            <person name="Yuan T.T."/>
            <person name="Jiang B.G."/>
            <person name="Yang W.F."/>
            <person name="Lam T.T."/>
            <person name="Chang Q.C."/>
            <person name="Ding S.J."/>
            <person name="Wang X.J."/>
            <person name="Zhu J.G."/>
            <person name="Ruan X.D."/>
            <person name="Zhao L."/>
            <person name="Wei J.T."/>
            <person name="Ye R.Z."/>
            <person name="Que T.C."/>
            <person name="Du C.H."/>
            <person name="Zhou Y.H."/>
            <person name="Cheng J.X."/>
            <person name="Dai P.F."/>
            <person name="Guo W.B."/>
            <person name="Han X.H."/>
            <person name="Huang E.J."/>
            <person name="Li L.F."/>
            <person name="Wei W."/>
            <person name="Gao Y.C."/>
            <person name="Liu J.Z."/>
            <person name="Shao H.Z."/>
            <person name="Wang X."/>
            <person name="Wang C.C."/>
            <person name="Yang T.C."/>
            <person name="Huo Q.B."/>
            <person name="Li W."/>
            <person name="Chen H.Y."/>
            <person name="Chen S.E."/>
            <person name="Zhou L.G."/>
            <person name="Ni X.B."/>
            <person name="Tian J.H."/>
            <person name="Sheng Y."/>
            <person name="Liu T."/>
            <person name="Pan Y.S."/>
            <person name="Xia L.Y."/>
            <person name="Li J."/>
            <person name="Zhao F."/>
            <person name="Cao W.C."/>
        </authorList>
    </citation>
    <scope>NUCLEOTIDE SEQUENCE</scope>
    <source>
        <strain evidence="2">Rmic-2018</strain>
    </source>
</reference>
<keyword evidence="3" id="KW-1185">Reference proteome</keyword>
<evidence type="ECO:0000256" key="1">
    <source>
        <dbReference type="SAM" id="MobiDB-lite"/>
    </source>
</evidence>
<sequence>MPGTCAIATVKGSPSELYKREYVTAVKTYEQQIGANIVRGKMFIESSPANSSVPPHGMLLGMTKGMAPPGVEYGYFSAAGYGGPTTGFSGAPPMIVGSGFNMSTPGGYNGLVMPPYGVAIPGMASTYSAERFQEGYGRPDIDSRVSGSAEWPRDAPREYGRQTMSRENTGPLRDDYTEDSRLPPKHSLSRASDLLQKIKDDLGEHSAETLLGKIRRDVMVMDADDNVGRAATARSSLRPARSQTSSRTLQRPYDDQNNEERRSSRQRRRTSRHHKSSSFSSSSSSSSSHGKPYKKRSHKSKDSKGKRHKSRGKRRESSSLSSSSSSSGRRIASEQRLQIY</sequence>
<feature type="region of interest" description="Disordered" evidence="1">
    <location>
        <begin position="137"/>
        <end position="189"/>
    </location>
</feature>
<dbReference type="AlphaFoldDB" id="A0A9J6E1R2"/>
<feature type="compositionally biased region" description="Low complexity" evidence="1">
    <location>
        <begin position="277"/>
        <end position="289"/>
    </location>
</feature>
<dbReference type="VEuPathDB" id="VectorBase:LOC119168201"/>
<comment type="caution">
    <text evidence="2">The sequence shown here is derived from an EMBL/GenBank/DDBJ whole genome shotgun (WGS) entry which is preliminary data.</text>
</comment>
<reference evidence="2" key="2">
    <citation type="submission" date="2021-09" db="EMBL/GenBank/DDBJ databases">
        <authorList>
            <person name="Jia N."/>
            <person name="Wang J."/>
            <person name="Shi W."/>
            <person name="Du L."/>
            <person name="Sun Y."/>
            <person name="Zhan W."/>
            <person name="Jiang J."/>
            <person name="Wang Q."/>
            <person name="Zhang B."/>
            <person name="Ji P."/>
            <person name="Sakyi L.B."/>
            <person name="Cui X."/>
            <person name="Yuan T."/>
            <person name="Jiang B."/>
            <person name="Yang W."/>
            <person name="Lam T.T.-Y."/>
            <person name="Chang Q."/>
            <person name="Ding S."/>
            <person name="Wang X."/>
            <person name="Zhu J."/>
            <person name="Ruan X."/>
            <person name="Zhao L."/>
            <person name="Wei J."/>
            <person name="Que T."/>
            <person name="Du C."/>
            <person name="Cheng J."/>
            <person name="Dai P."/>
            <person name="Han X."/>
            <person name="Huang E."/>
            <person name="Gao Y."/>
            <person name="Liu J."/>
            <person name="Shao H."/>
            <person name="Ye R."/>
            <person name="Li L."/>
            <person name="Wei W."/>
            <person name="Wang X."/>
            <person name="Wang C."/>
            <person name="Huo Q."/>
            <person name="Li W."/>
            <person name="Guo W."/>
            <person name="Chen H."/>
            <person name="Chen S."/>
            <person name="Zhou L."/>
            <person name="Zhou L."/>
            <person name="Ni X."/>
            <person name="Tian J."/>
            <person name="Zhou Y."/>
            <person name="Sheng Y."/>
            <person name="Liu T."/>
            <person name="Pan Y."/>
            <person name="Xia L."/>
            <person name="Li J."/>
            <person name="Zhao F."/>
            <person name="Cao W."/>
        </authorList>
    </citation>
    <scope>NUCLEOTIDE SEQUENCE</scope>
    <source>
        <strain evidence="2">Rmic-2018</strain>
        <tissue evidence="2">Larvae</tissue>
    </source>
</reference>
<feature type="compositionally biased region" description="Basic and acidic residues" evidence="1">
    <location>
        <begin position="172"/>
        <end position="182"/>
    </location>
</feature>
<organism evidence="2 3">
    <name type="scientific">Rhipicephalus microplus</name>
    <name type="common">Cattle tick</name>
    <name type="synonym">Boophilus microplus</name>
    <dbReference type="NCBI Taxonomy" id="6941"/>
    <lineage>
        <taxon>Eukaryota</taxon>
        <taxon>Metazoa</taxon>
        <taxon>Ecdysozoa</taxon>
        <taxon>Arthropoda</taxon>
        <taxon>Chelicerata</taxon>
        <taxon>Arachnida</taxon>
        <taxon>Acari</taxon>
        <taxon>Parasitiformes</taxon>
        <taxon>Ixodida</taxon>
        <taxon>Ixodoidea</taxon>
        <taxon>Ixodidae</taxon>
        <taxon>Rhipicephalinae</taxon>
        <taxon>Rhipicephalus</taxon>
        <taxon>Boophilus</taxon>
    </lineage>
</organism>
<protein>
    <submittedName>
        <fullName evidence="2">Uncharacterized protein</fullName>
    </submittedName>
</protein>
<name>A0A9J6E1R2_RHIMP</name>
<feature type="compositionally biased region" description="Basic residues" evidence="1">
    <location>
        <begin position="264"/>
        <end position="276"/>
    </location>
</feature>
<feature type="compositionally biased region" description="Basic and acidic residues" evidence="1">
    <location>
        <begin position="252"/>
        <end position="263"/>
    </location>
</feature>
<evidence type="ECO:0000313" key="3">
    <source>
        <dbReference type="Proteomes" id="UP000821866"/>
    </source>
</evidence>
<feature type="compositionally biased region" description="Basic residues" evidence="1">
    <location>
        <begin position="291"/>
        <end position="314"/>
    </location>
</feature>
<proteinExistence type="predicted"/>
<evidence type="ECO:0000313" key="2">
    <source>
        <dbReference type="EMBL" id="KAH8028190.1"/>
    </source>
</evidence>
<dbReference type="EMBL" id="JABSTU010000006">
    <property type="protein sequence ID" value="KAH8028190.1"/>
    <property type="molecule type" value="Genomic_DNA"/>
</dbReference>
<feature type="compositionally biased region" description="Basic and acidic residues" evidence="1">
    <location>
        <begin position="151"/>
        <end position="160"/>
    </location>
</feature>
<feature type="compositionally biased region" description="Low complexity" evidence="1">
    <location>
        <begin position="318"/>
        <end position="330"/>
    </location>
</feature>
<accession>A0A9J6E1R2</accession>
<dbReference type="Proteomes" id="UP000821866">
    <property type="component" value="Chromosome 4"/>
</dbReference>